<protein>
    <submittedName>
        <fullName evidence="1">Uncharacterized protein</fullName>
    </submittedName>
</protein>
<organism evidence="1">
    <name type="scientific">marine sediment metagenome</name>
    <dbReference type="NCBI Taxonomy" id="412755"/>
    <lineage>
        <taxon>unclassified sequences</taxon>
        <taxon>metagenomes</taxon>
        <taxon>ecological metagenomes</taxon>
    </lineage>
</organism>
<comment type="caution">
    <text evidence="1">The sequence shown here is derived from an EMBL/GenBank/DDBJ whole genome shotgun (WGS) entry which is preliminary data.</text>
</comment>
<reference evidence="1" key="1">
    <citation type="journal article" date="2015" name="Nature">
        <title>Complex archaea that bridge the gap between prokaryotes and eukaryotes.</title>
        <authorList>
            <person name="Spang A."/>
            <person name="Saw J.H."/>
            <person name="Jorgensen S.L."/>
            <person name="Zaremba-Niedzwiedzka K."/>
            <person name="Martijn J."/>
            <person name="Lind A.E."/>
            <person name="van Eijk R."/>
            <person name="Schleper C."/>
            <person name="Guy L."/>
            <person name="Ettema T.J."/>
        </authorList>
    </citation>
    <scope>NUCLEOTIDE SEQUENCE</scope>
</reference>
<accession>A0A0F9LW00</accession>
<sequence>MAKTDQPDQLTITDPEDVAWAEAAGKSLGQFLNEDARFQVIYDHLWDVIPPAGKFGETIGKAGKFIVTRKEKKPSLFEVMSNPLGGSVYYEIFRKKKWFCKEKLASFTLYLEGSPTISFFCTKKDWWLDFMKAANKKKNELSNT</sequence>
<gene>
    <name evidence="1" type="ORF">LCGC14_1149630</name>
</gene>
<dbReference type="AlphaFoldDB" id="A0A0F9LW00"/>
<proteinExistence type="predicted"/>
<name>A0A0F9LW00_9ZZZZ</name>
<dbReference type="EMBL" id="LAZR01005517">
    <property type="protein sequence ID" value="KKM99269.1"/>
    <property type="molecule type" value="Genomic_DNA"/>
</dbReference>
<evidence type="ECO:0000313" key="1">
    <source>
        <dbReference type="EMBL" id="KKM99269.1"/>
    </source>
</evidence>